<keyword evidence="3" id="KW-1003">Cell membrane</keyword>
<feature type="transmembrane region" description="Helical" evidence="10">
    <location>
        <begin position="12"/>
        <end position="32"/>
    </location>
</feature>
<proteinExistence type="inferred from homology"/>
<dbReference type="InterPro" id="IPR003856">
    <property type="entry name" value="LPS_length_determ_N"/>
</dbReference>
<keyword evidence="13" id="KW-0418">Kinase</keyword>
<organism evidence="13 14">
    <name type="scientific">Arthrobacter oryzae</name>
    <dbReference type="NCBI Taxonomy" id="409290"/>
    <lineage>
        <taxon>Bacteria</taxon>
        <taxon>Bacillati</taxon>
        <taxon>Actinomycetota</taxon>
        <taxon>Actinomycetes</taxon>
        <taxon>Micrococcales</taxon>
        <taxon>Micrococcaceae</taxon>
        <taxon>Arthrobacter</taxon>
    </lineage>
</organism>
<dbReference type="InterPro" id="IPR002586">
    <property type="entry name" value="CobQ/CobB/MinD/ParA_Nub-bd_dom"/>
</dbReference>
<feature type="region of interest" description="Disordered" evidence="9">
    <location>
        <begin position="453"/>
        <end position="484"/>
    </location>
</feature>
<evidence type="ECO:0000256" key="3">
    <source>
        <dbReference type="ARBA" id="ARBA00022475"/>
    </source>
</evidence>
<accession>A0A3N0BZS5</accession>
<evidence type="ECO:0000256" key="6">
    <source>
        <dbReference type="ARBA" id="ARBA00022840"/>
    </source>
</evidence>
<keyword evidence="5" id="KW-0547">Nucleotide-binding</keyword>
<dbReference type="GO" id="GO:0005886">
    <property type="term" value="C:plasma membrane"/>
    <property type="evidence" value="ECO:0007669"/>
    <property type="project" value="UniProtKB-SubCell"/>
</dbReference>
<dbReference type="Proteomes" id="UP000273807">
    <property type="component" value="Unassembled WGS sequence"/>
</dbReference>
<dbReference type="EC" id="2.7.10.2" evidence="13"/>
<evidence type="ECO:0000259" key="11">
    <source>
        <dbReference type="Pfam" id="PF01656"/>
    </source>
</evidence>
<gene>
    <name evidence="13" type="ORF">D7003_09925</name>
</gene>
<evidence type="ECO:0000256" key="10">
    <source>
        <dbReference type="SAM" id="Phobius"/>
    </source>
</evidence>
<evidence type="ECO:0000313" key="13">
    <source>
        <dbReference type="EMBL" id="RNL55439.1"/>
    </source>
</evidence>
<sequence length="484" mass="50961">MDFSEYLRALKRSWAVLLVATLLGGIVGFGYARSSPPLYKASSSVFVSAQQGTTTSELVQGSTYTQNLIQSYAQLATLPTVLEPVIARLRLDTTAAELARSVSAVSPLNTVLIEISVVDSSPAEAARIANAVSDSLATTVQGISPKTAAGTPAVAMQQVAQAQEPAFAFAPNTRLLTLTGALLGLALAVIFAVGRELLDTRIKMVKDLHRVTDQPLLGTIPWRRRTDPAGIALRVAPQGRAAESYRRLAANLEYINPDAPVRSVVVTSASEGEGKSLTAINLALALREKFPRVLLVDADLRQPRLAKYCQIEGGVGLSNVLAGAAELGAVIEPWGGIHVLPSGTVPPNPNQLISSETMLALLRTCTADFDIVVIDSAPLLPVTDSLVLSRISDGAVFVARSGRTKRAHLAAALEAVAGVNGHVVGVVLNGIKTPRKDQAYGYGIGILREAPEAEGQISKRPEHRSDEASVDDNLTDPAAVRAAS</sequence>
<evidence type="ECO:0000256" key="1">
    <source>
        <dbReference type="ARBA" id="ARBA00004651"/>
    </source>
</evidence>
<comment type="caution">
    <text evidence="13">The sequence shown here is derived from an EMBL/GenBank/DDBJ whole genome shotgun (WGS) entry which is preliminary data.</text>
</comment>
<keyword evidence="14" id="KW-1185">Reference proteome</keyword>
<name>A0A3N0BZS5_9MICC</name>
<dbReference type="InterPro" id="IPR027417">
    <property type="entry name" value="P-loop_NTPase"/>
</dbReference>
<keyword evidence="6" id="KW-0067">ATP-binding</keyword>
<feature type="domain" description="CobQ/CobB/MinD/ParA nucleotide binding" evidence="11">
    <location>
        <begin position="264"/>
        <end position="434"/>
    </location>
</feature>
<evidence type="ECO:0000256" key="2">
    <source>
        <dbReference type="ARBA" id="ARBA00006683"/>
    </source>
</evidence>
<dbReference type="PANTHER" id="PTHR32309">
    <property type="entry name" value="TYROSINE-PROTEIN KINASE"/>
    <property type="match status" value="1"/>
</dbReference>
<keyword evidence="7 10" id="KW-1133">Transmembrane helix</keyword>
<dbReference type="GO" id="GO:0005524">
    <property type="term" value="F:ATP binding"/>
    <property type="evidence" value="ECO:0007669"/>
    <property type="project" value="UniProtKB-KW"/>
</dbReference>
<keyword evidence="13" id="KW-0808">Transferase</keyword>
<dbReference type="SUPFAM" id="SSF52540">
    <property type="entry name" value="P-loop containing nucleoside triphosphate hydrolases"/>
    <property type="match status" value="1"/>
</dbReference>
<dbReference type="InterPro" id="IPR050445">
    <property type="entry name" value="Bact_polysacc_biosynth/exp"/>
</dbReference>
<reference evidence="13 14" key="1">
    <citation type="submission" date="2018-10" db="EMBL/GenBank/DDBJ databases">
        <title>Genome sequencing of Arthrobacter oryzae TNB02.</title>
        <authorList>
            <person name="Cho Y.-J."/>
            <person name="Cho A."/>
            <person name="Kim O.-S."/>
        </authorList>
    </citation>
    <scope>NUCLEOTIDE SEQUENCE [LARGE SCALE GENOMIC DNA]</scope>
    <source>
        <strain evidence="13 14">TNB02</strain>
    </source>
</reference>
<dbReference type="Pfam" id="PF01656">
    <property type="entry name" value="CbiA"/>
    <property type="match status" value="1"/>
</dbReference>
<dbReference type="AlphaFoldDB" id="A0A3N0BZS5"/>
<dbReference type="Pfam" id="PF02706">
    <property type="entry name" value="Wzz"/>
    <property type="match status" value="1"/>
</dbReference>
<feature type="domain" description="Polysaccharide chain length determinant N-terminal" evidence="12">
    <location>
        <begin position="1"/>
        <end position="88"/>
    </location>
</feature>
<feature type="transmembrane region" description="Helical" evidence="10">
    <location>
        <begin position="175"/>
        <end position="194"/>
    </location>
</feature>
<dbReference type="InterPro" id="IPR005702">
    <property type="entry name" value="Wzc-like_C"/>
</dbReference>
<evidence type="ECO:0000313" key="14">
    <source>
        <dbReference type="Proteomes" id="UP000273807"/>
    </source>
</evidence>
<dbReference type="CDD" id="cd05387">
    <property type="entry name" value="BY-kinase"/>
    <property type="match status" value="1"/>
</dbReference>
<evidence type="ECO:0000256" key="9">
    <source>
        <dbReference type="SAM" id="MobiDB-lite"/>
    </source>
</evidence>
<dbReference type="PANTHER" id="PTHR32309:SF31">
    <property type="entry name" value="CAPSULAR EXOPOLYSACCHARIDE FAMILY"/>
    <property type="match status" value="1"/>
</dbReference>
<dbReference type="NCBIfam" id="TIGR01007">
    <property type="entry name" value="eps_fam"/>
    <property type="match status" value="1"/>
</dbReference>
<evidence type="ECO:0000256" key="4">
    <source>
        <dbReference type="ARBA" id="ARBA00022692"/>
    </source>
</evidence>
<comment type="subcellular location">
    <subcellularLocation>
        <location evidence="1">Cell membrane</location>
        <topology evidence="1">Multi-pass membrane protein</topology>
    </subcellularLocation>
</comment>
<dbReference type="RefSeq" id="WP_123255296.1">
    <property type="nucleotide sequence ID" value="NZ_RBED01000093.1"/>
</dbReference>
<keyword evidence="8 10" id="KW-0472">Membrane</keyword>
<keyword evidence="4 10" id="KW-0812">Transmembrane</keyword>
<dbReference type="OrthoDB" id="9812433at2"/>
<evidence type="ECO:0000259" key="12">
    <source>
        <dbReference type="Pfam" id="PF02706"/>
    </source>
</evidence>
<dbReference type="Gene3D" id="3.40.50.300">
    <property type="entry name" value="P-loop containing nucleotide triphosphate hydrolases"/>
    <property type="match status" value="1"/>
</dbReference>
<evidence type="ECO:0000256" key="7">
    <source>
        <dbReference type="ARBA" id="ARBA00022989"/>
    </source>
</evidence>
<protein>
    <submittedName>
        <fullName evidence="13">Polysaccharide biosynthesis tyrosine autokinase</fullName>
        <ecNumber evidence="13">2.7.10.2</ecNumber>
    </submittedName>
</protein>
<dbReference type="EMBL" id="RBED01000093">
    <property type="protein sequence ID" value="RNL55439.1"/>
    <property type="molecule type" value="Genomic_DNA"/>
</dbReference>
<dbReference type="GO" id="GO:0004715">
    <property type="term" value="F:non-membrane spanning protein tyrosine kinase activity"/>
    <property type="evidence" value="ECO:0007669"/>
    <property type="project" value="UniProtKB-EC"/>
</dbReference>
<evidence type="ECO:0000256" key="8">
    <source>
        <dbReference type="ARBA" id="ARBA00023136"/>
    </source>
</evidence>
<evidence type="ECO:0000256" key="5">
    <source>
        <dbReference type="ARBA" id="ARBA00022741"/>
    </source>
</evidence>
<feature type="compositionally biased region" description="Basic and acidic residues" evidence="9">
    <location>
        <begin position="457"/>
        <end position="467"/>
    </location>
</feature>
<comment type="similarity">
    <text evidence="2">Belongs to the CpsC/CapA family.</text>
</comment>